<protein>
    <submittedName>
        <fullName evidence="2">Uncharacterized protein</fullName>
    </submittedName>
</protein>
<gene>
    <name evidence="2" type="ORF">GRI91_03045</name>
</gene>
<reference evidence="2 3" key="1">
    <citation type="submission" date="2019-12" db="EMBL/GenBank/DDBJ databases">
        <title>Genomic-based taxomic classification of the family Erythrobacteraceae.</title>
        <authorList>
            <person name="Xu L."/>
        </authorList>
    </citation>
    <scope>NUCLEOTIDE SEQUENCE [LARGE SCALE GENOMIC DNA]</scope>
    <source>
        <strain evidence="2 3">LMG 29518</strain>
    </source>
</reference>
<keyword evidence="3" id="KW-1185">Reference proteome</keyword>
<feature type="signal peptide" evidence="1">
    <location>
        <begin position="1"/>
        <end position="24"/>
    </location>
</feature>
<comment type="caution">
    <text evidence="2">The sequence shown here is derived from an EMBL/GenBank/DDBJ whole genome shotgun (WGS) entry which is preliminary data.</text>
</comment>
<evidence type="ECO:0000313" key="2">
    <source>
        <dbReference type="EMBL" id="MXO64726.1"/>
    </source>
</evidence>
<name>A0A6I4T1B8_9SPHN</name>
<dbReference type="Proteomes" id="UP000438476">
    <property type="component" value="Unassembled WGS sequence"/>
</dbReference>
<proteinExistence type="predicted"/>
<dbReference type="RefSeq" id="WP_160735124.1">
    <property type="nucleotide sequence ID" value="NZ_WTYT01000001.1"/>
</dbReference>
<dbReference type="EMBL" id="WTYT01000001">
    <property type="protein sequence ID" value="MXO64726.1"/>
    <property type="molecule type" value="Genomic_DNA"/>
</dbReference>
<dbReference type="AlphaFoldDB" id="A0A6I4T1B8"/>
<sequence length="90" mass="9492">MLRQLLTILAVITGLAASAAPAHAQVERVQNVHLQSEAAPEQIVALPAQAGTSRAARLRKPVQLPAFGIAPDFAIASAVAVRIRIDRAHE</sequence>
<keyword evidence="1" id="KW-0732">Signal</keyword>
<evidence type="ECO:0000313" key="3">
    <source>
        <dbReference type="Proteomes" id="UP000438476"/>
    </source>
</evidence>
<accession>A0A6I4T1B8</accession>
<feature type="chain" id="PRO_5026189134" evidence="1">
    <location>
        <begin position="25"/>
        <end position="90"/>
    </location>
</feature>
<organism evidence="2 3">
    <name type="scientific">Altericroceibacterium endophyticum</name>
    <dbReference type="NCBI Taxonomy" id="1808508"/>
    <lineage>
        <taxon>Bacteria</taxon>
        <taxon>Pseudomonadati</taxon>
        <taxon>Pseudomonadota</taxon>
        <taxon>Alphaproteobacteria</taxon>
        <taxon>Sphingomonadales</taxon>
        <taxon>Erythrobacteraceae</taxon>
        <taxon>Altericroceibacterium</taxon>
    </lineage>
</organism>
<evidence type="ECO:0000256" key="1">
    <source>
        <dbReference type="SAM" id="SignalP"/>
    </source>
</evidence>